<dbReference type="HOGENOM" id="CLU_2145890_0_0_1"/>
<dbReference type="EMBL" id="KN846954">
    <property type="protein sequence ID" value="KIV77738.1"/>
    <property type="molecule type" value="Genomic_DNA"/>
</dbReference>
<name>A0A0D1YS10_9EURO</name>
<evidence type="ECO:0000313" key="2">
    <source>
        <dbReference type="Proteomes" id="UP000053599"/>
    </source>
</evidence>
<gene>
    <name evidence="1" type="ORF">PV11_09519</name>
</gene>
<sequence length="112" mass="13067">MSGTQILTIIDGRCLFWSCPERWSMSTGFFRHDQHWENSTIVALLCLHESNMWPSSELHFLSSLITASKRHEWRKVTRRIESGKGATAKDWKCYFCCFFVSFLAVRETKSSP</sequence>
<dbReference type="AlphaFoldDB" id="A0A0D1YS10"/>
<protein>
    <submittedName>
        <fullName evidence="1">Uncharacterized protein</fullName>
    </submittedName>
</protein>
<accession>A0A0D1YS10</accession>
<proteinExistence type="predicted"/>
<reference evidence="1 2" key="1">
    <citation type="submission" date="2015-01" db="EMBL/GenBank/DDBJ databases">
        <title>The Genome Sequence of Exophiala sideris CBS121828.</title>
        <authorList>
            <consortium name="The Broad Institute Genomics Platform"/>
            <person name="Cuomo C."/>
            <person name="de Hoog S."/>
            <person name="Gorbushina A."/>
            <person name="Stielow B."/>
            <person name="Teixiera M."/>
            <person name="Abouelleil A."/>
            <person name="Chapman S.B."/>
            <person name="Priest M."/>
            <person name="Young S.K."/>
            <person name="Wortman J."/>
            <person name="Nusbaum C."/>
            <person name="Birren B."/>
        </authorList>
    </citation>
    <scope>NUCLEOTIDE SEQUENCE [LARGE SCALE GENOMIC DNA]</scope>
    <source>
        <strain evidence="1 2">CBS 121828</strain>
    </source>
</reference>
<evidence type="ECO:0000313" key="1">
    <source>
        <dbReference type="EMBL" id="KIV77738.1"/>
    </source>
</evidence>
<organism evidence="1 2">
    <name type="scientific">Exophiala sideris</name>
    <dbReference type="NCBI Taxonomy" id="1016849"/>
    <lineage>
        <taxon>Eukaryota</taxon>
        <taxon>Fungi</taxon>
        <taxon>Dikarya</taxon>
        <taxon>Ascomycota</taxon>
        <taxon>Pezizomycotina</taxon>
        <taxon>Eurotiomycetes</taxon>
        <taxon>Chaetothyriomycetidae</taxon>
        <taxon>Chaetothyriales</taxon>
        <taxon>Herpotrichiellaceae</taxon>
        <taxon>Exophiala</taxon>
    </lineage>
</organism>
<dbReference type="Proteomes" id="UP000053599">
    <property type="component" value="Unassembled WGS sequence"/>
</dbReference>